<evidence type="ECO:0000256" key="1">
    <source>
        <dbReference type="SAM" id="Phobius"/>
    </source>
</evidence>
<gene>
    <name evidence="2" type="ORF">TorRG33x02_032480</name>
</gene>
<dbReference type="EMBL" id="JXTC01000010">
    <property type="protein sequence ID" value="POO01065.1"/>
    <property type="molecule type" value="Genomic_DNA"/>
</dbReference>
<accession>A0A2P5FTE4</accession>
<protein>
    <submittedName>
        <fullName evidence="2">Uncharacterized protein</fullName>
    </submittedName>
</protein>
<sequence>CTRTTFSKIDFPHVISRCGFVCVPRCSCNKLSYYCNCSIEYKVVLTAANECDPESHANDFEGIAAVDLFKESIDSSDSEYEEHYLQRFHSISLPVEFDSSLNRAFKDNARLAVFRGRLQLAQFYLDEDAGSYVLKAWELKGATTWILVHHVNLKRGLEELYVFLIAFHPEDGDAFFFARRLISANTRSEETVLKSMFATFHVPVSGCARAHVSTLLCILGGLLEFLLCLLFRTERHPGLISNVRLYFMWVLVFVVSF</sequence>
<evidence type="ECO:0000313" key="3">
    <source>
        <dbReference type="Proteomes" id="UP000237000"/>
    </source>
</evidence>
<comment type="caution">
    <text evidence="2">The sequence shown here is derived from an EMBL/GenBank/DDBJ whole genome shotgun (WGS) entry which is preliminary data.</text>
</comment>
<feature type="transmembrane region" description="Helical" evidence="1">
    <location>
        <begin position="210"/>
        <end position="231"/>
    </location>
</feature>
<evidence type="ECO:0000313" key="2">
    <source>
        <dbReference type="EMBL" id="POO01065.1"/>
    </source>
</evidence>
<dbReference type="OrthoDB" id="10421133at2759"/>
<keyword evidence="1" id="KW-0812">Transmembrane</keyword>
<keyword evidence="3" id="KW-1185">Reference proteome</keyword>
<dbReference type="AlphaFoldDB" id="A0A2P5FTE4"/>
<dbReference type="InParanoid" id="A0A2P5FTE4"/>
<reference evidence="3" key="1">
    <citation type="submission" date="2016-06" db="EMBL/GenBank/DDBJ databases">
        <title>Parallel loss of symbiosis genes in relatives of nitrogen-fixing non-legume Parasponia.</title>
        <authorList>
            <person name="Van Velzen R."/>
            <person name="Holmer R."/>
            <person name="Bu F."/>
            <person name="Rutten L."/>
            <person name="Van Zeijl A."/>
            <person name="Liu W."/>
            <person name="Santuari L."/>
            <person name="Cao Q."/>
            <person name="Sharma T."/>
            <person name="Shen D."/>
            <person name="Roswanjaya Y."/>
            <person name="Wardhani T."/>
            <person name="Kalhor M.S."/>
            <person name="Jansen J."/>
            <person name="Van den Hoogen J."/>
            <person name="Gungor B."/>
            <person name="Hartog M."/>
            <person name="Hontelez J."/>
            <person name="Verver J."/>
            <person name="Yang W.-C."/>
            <person name="Schijlen E."/>
            <person name="Repin R."/>
            <person name="Schilthuizen M."/>
            <person name="Schranz E."/>
            <person name="Heidstra R."/>
            <person name="Miyata K."/>
            <person name="Fedorova E."/>
            <person name="Kohlen W."/>
            <person name="Bisseling T."/>
            <person name="Smit S."/>
            <person name="Geurts R."/>
        </authorList>
    </citation>
    <scope>NUCLEOTIDE SEQUENCE [LARGE SCALE GENOMIC DNA]</scope>
    <source>
        <strain evidence="3">cv. RG33-2</strain>
    </source>
</reference>
<feature type="non-terminal residue" evidence="2">
    <location>
        <position position="1"/>
    </location>
</feature>
<feature type="transmembrane region" description="Helical" evidence="1">
    <location>
        <begin position="238"/>
        <end position="256"/>
    </location>
</feature>
<organism evidence="2 3">
    <name type="scientific">Trema orientale</name>
    <name type="common">Charcoal tree</name>
    <name type="synonym">Celtis orientalis</name>
    <dbReference type="NCBI Taxonomy" id="63057"/>
    <lineage>
        <taxon>Eukaryota</taxon>
        <taxon>Viridiplantae</taxon>
        <taxon>Streptophyta</taxon>
        <taxon>Embryophyta</taxon>
        <taxon>Tracheophyta</taxon>
        <taxon>Spermatophyta</taxon>
        <taxon>Magnoliopsida</taxon>
        <taxon>eudicotyledons</taxon>
        <taxon>Gunneridae</taxon>
        <taxon>Pentapetalae</taxon>
        <taxon>rosids</taxon>
        <taxon>fabids</taxon>
        <taxon>Rosales</taxon>
        <taxon>Cannabaceae</taxon>
        <taxon>Trema</taxon>
    </lineage>
</organism>
<keyword evidence="1" id="KW-1133">Transmembrane helix</keyword>
<name>A0A2P5FTE4_TREOI</name>
<keyword evidence="1" id="KW-0472">Membrane</keyword>
<dbReference type="Proteomes" id="UP000237000">
    <property type="component" value="Unassembled WGS sequence"/>
</dbReference>
<proteinExistence type="predicted"/>